<dbReference type="AlphaFoldDB" id="D5RTE2"/>
<dbReference type="EMBL" id="ADVL01000790">
    <property type="protein sequence ID" value="EFH09434.1"/>
    <property type="molecule type" value="Genomic_DNA"/>
</dbReference>
<reference evidence="1 2" key="1">
    <citation type="submission" date="2010-04" db="EMBL/GenBank/DDBJ databases">
        <authorList>
            <person name="Qin X."/>
            <person name="Bachman B."/>
            <person name="Battles P."/>
            <person name="Bell A."/>
            <person name="Bess C."/>
            <person name="Bickham C."/>
            <person name="Chaboub L."/>
            <person name="Chen D."/>
            <person name="Coyle M."/>
            <person name="Deiros D.R."/>
            <person name="Dinh H."/>
            <person name="Forbes L."/>
            <person name="Fowler G."/>
            <person name="Francisco L."/>
            <person name="Fu Q."/>
            <person name="Gubbala S."/>
            <person name="Hale W."/>
            <person name="Han Y."/>
            <person name="Hemphill L."/>
            <person name="Highlander S.K."/>
            <person name="Hirani K."/>
            <person name="Hogues M."/>
            <person name="Jackson L."/>
            <person name="Jakkamsetti A."/>
            <person name="Javaid M."/>
            <person name="Jiang H."/>
            <person name="Korchina V."/>
            <person name="Kovar C."/>
            <person name="Lara F."/>
            <person name="Lee S."/>
            <person name="Mata R."/>
            <person name="Mathew T."/>
            <person name="Moen C."/>
            <person name="Morales K."/>
            <person name="Munidasa M."/>
            <person name="Nazareth L."/>
            <person name="Ngo R."/>
            <person name="Nguyen L."/>
            <person name="Okwuonu G."/>
            <person name="Ongeri F."/>
            <person name="Patil S."/>
            <person name="Petrosino J."/>
            <person name="Pham C."/>
            <person name="Pham P."/>
            <person name="Pu L.-L."/>
            <person name="Puazo M."/>
            <person name="Raj R."/>
            <person name="Reid J."/>
            <person name="Rouhana J."/>
            <person name="Saada N."/>
            <person name="Shang Y."/>
            <person name="Simmons D."/>
            <person name="Thornton R."/>
            <person name="Warren J."/>
            <person name="Weissenberger G."/>
            <person name="Zhang J."/>
            <person name="Zhang L."/>
            <person name="Zhou C."/>
            <person name="Zhu D."/>
            <person name="Muzny D."/>
            <person name="Worley K."/>
            <person name="Gibbs R."/>
        </authorList>
    </citation>
    <scope>NUCLEOTIDE SEQUENCE [LARGE SCALE GENOMIC DNA]</scope>
    <source>
        <strain evidence="1 2">ATCC 49957</strain>
    </source>
</reference>
<proteinExistence type="predicted"/>
<organism evidence="1 2">
    <name type="scientific">Pseudoroseomonas cervicalis ATCC 49957</name>
    <dbReference type="NCBI Taxonomy" id="525371"/>
    <lineage>
        <taxon>Bacteria</taxon>
        <taxon>Pseudomonadati</taxon>
        <taxon>Pseudomonadota</taxon>
        <taxon>Alphaproteobacteria</taxon>
        <taxon>Acetobacterales</taxon>
        <taxon>Roseomonadaceae</taxon>
        <taxon>Roseomonas</taxon>
    </lineage>
</organism>
<evidence type="ECO:0000313" key="2">
    <source>
        <dbReference type="Proteomes" id="UP000005324"/>
    </source>
</evidence>
<sequence>MPIGFEYHEVDLASPASQWAAVTPSDTVDLATPCRALYVGVGGDVAVRSASGQTETFRNVGSGQHLLLRAARVMATGTTASGLVALW</sequence>
<dbReference type="Proteomes" id="UP000005324">
    <property type="component" value="Unassembled WGS sequence"/>
</dbReference>
<comment type="caution">
    <text evidence="1">The sequence shown here is derived from an EMBL/GenBank/DDBJ whole genome shotgun (WGS) entry which is preliminary data.</text>
</comment>
<name>D5RTE2_9PROT</name>
<gene>
    <name evidence="1" type="ORF">HMPREF0731_4354</name>
</gene>
<protein>
    <submittedName>
        <fullName evidence="1">Uncharacterized protein</fullName>
    </submittedName>
</protein>
<accession>D5RTE2</accession>
<dbReference type="RefSeq" id="WP_007003384.1">
    <property type="nucleotide sequence ID" value="NZ_GG770777.1"/>
</dbReference>
<dbReference type="HOGENOM" id="CLU_159259_1_0_5"/>
<keyword evidence="2" id="KW-1185">Reference proteome</keyword>
<dbReference type="OrthoDB" id="7916272at2"/>
<evidence type="ECO:0000313" key="1">
    <source>
        <dbReference type="EMBL" id="EFH09434.1"/>
    </source>
</evidence>